<organism evidence="1 2">
    <name type="scientific">Pyrus ussuriensis x Pyrus communis</name>
    <dbReference type="NCBI Taxonomy" id="2448454"/>
    <lineage>
        <taxon>Eukaryota</taxon>
        <taxon>Viridiplantae</taxon>
        <taxon>Streptophyta</taxon>
        <taxon>Embryophyta</taxon>
        <taxon>Tracheophyta</taxon>
        <taxon>Spermatophyta</taxon>
        <taxon>Magnoliopsida</taxon>
        <taxon>eudicotyledons</taxon>
        <taxon>Gunneridae</taxon>
        <taxon>Pentapetalae</taxon>
        <taxon>rosids</taxon>
        <taxon>fabids</taxon>
        <taxon>Rosales</taxon>
        <taxon>Rosaceae</taxon>
        <taxon>Amygdaloideae</taxon>
        <taxon>Maleae</taxon>
        <taxon>Pyrus</taxon>
    </lineage>
</organism>
<proteinExistence type="predicted"/>
<name>A0A5N5IDB2_9ROSA</name>
<dbReference type="Gene3D" id="3.80.10.10">
    <property type="entry name" value="Ribonuclease Inhibitor"/>
    <property type="match status" value="1"/>
</dbReference>
<protein>
    <submittedName>
        <fullName evidence="1">Protein NLRC3</fullName>
    </submittedName>
</protein>
<dbReference type="PANTHER" id="PTHR47818:SF2">
    <property type="entry name" value="F-BOX DOMAIN-CONTAINING PROTEIN"/>
    <property type="match status" value="1"/>
</dbReference>
<reference evidence="1 2" key="3">
    <citation type="submission" date="2019-11" db="EMBL/GenBank/DDBJ databases">
        <title>A de novo genome assembly of a pear dwarfing rootstock.</title>
        <authorList>
            <person name="Wang F."/>
            <person name="Wang J."/>
            <person name="Li S."/>
            <person name="Zhang Y."/>
            <person name="Fang M."/>
            <person name="Ma L."/>
            <person name="Zhao Y."/>
            <person name="Jiang S."/>
        </authorList>
    </citation>
    <scope>NUCLEOTIDE SEQUENCE [LARGE SCALE GENOMIC DNA]</scope>
    <source>
        <strain evidence="1">S2</strain>
        <tissue evidence="1">Leaf</tissue>
    </source>
</reference>
<dbReference type="SUPFAM" id="SSF52047">
    <property type="entry name" value="RNI-like"/>
    <property type="match status" value="1"/>
</dbReference>
<reference evidence="2" key="2">
    <citation type="submission" date="2019-10" db="EMBL/GenBank/DDBJ databases">
        <title>A de novo genome assembly of a pear dwarfing rootstock.</title>
        <authorList>
            <person name="Wang F."/>
            <person name="Wang J."/>
            <person name="Li S."/>
            <person name="Zhang Y."/>
            <person name="Fang M."/>
            <person name="Ma L."/>
            <person name="Zhao Y."/>
            <person name="Jiang S."/>
        </authorList>
    </citation>
    <scope>NUCLEOTIDE SEQUENCE [LARGE SCALE GENOMIC DNA]</scope>
</reference>
<dbReference type="OrthoDB" id="1643408at2759"/>
<gene>
    <name evidence="1" type="ORF">D8674_027016</name>
</gene>
<dbReference type="AlphaFoldDB" id="A0A5N5IDB2"/>
<dbReference type="PANTHER" id="PTHR47818">
    <property type="entry name" value="RNI-LIKE SUPERFAMILY PROTEIN"/>
    <property type="match status" value="1"/>
</dbReference>
<evidence type="ECO:0000313" key="1">
    <source>
        <dbReference type="EMBL" id="KAB2636482.1"/>
    </source>
</evidence>
<dbReference type="Proteomes" id="UP000327157">
    <property type="component" value="Chromosome 5"/>
</dbReference>
<reference evidence="1 2" key="1">
    <citation type="submission" date="2019-09" db="EMBL/GenBank/DDBJ databases">
        <authorList>
            <person name="Ou C."/>
        </authorList>
    </citation>
    <scope>NUCLEOTIDE SEQUENCE [LARGE SCALE GENOMIC DNA]</scope>
    <source>
        <strain evidence="1">S2</strain>
        <tissue evidence="1">Leaf</tissue>
    </source>
</reference>
<dbReference type="EMBL" id="SMOL01000004">
    <property type="protein sequence ID" value="KAB2636482.1"/>
    <property type="molecule type" value="Genomic_DNA"/>
</dbReference>
<accession>A0A5N5IDB2</accession>
<dbReference type="InterPro" id="IPR032675">
    <property type="entry name" value="LRR_dom_sf"/>
</dbReference>
<sequence>MNDFCYHNVDGHRYALVHMPKLEALDMSENPIEDDDISKVAPASGKILSASIQVLDVQGIGLGSSGFRELQDDITKQKPRRIEAAKFLANLMSGAPELVAVNVAYNLMRFNSSTIIFSVIKAAKYLFTVSIFFK</sequence>
<comment type="caution">
    <text evidence="1">The sequence shown here is derived from an EMBL/GenBank/DDBJ whole genome shotgun (WGS) entry which is preliminary data.</text>
</comment>
<evidence type="ECO:0000313" key="2">
    <source>
        <dbReference type="Proteomes" id="UP000327157"/>
    </source>
</evidence>
<keyword evidence="2" id="KW-1185">Reference proteome</keyword>